<dbReference type="EMBL" id="UYSU01037010">
    <property type="protein sequence ID" value="VDL98460.1"/>
    <property type="molecule type" value="Genomic_DNA"/>
</dbReference>
<name>A0A183T6H7_SCHSO</name>
<keyword evidence="2" id="KW-1185">Reference proteome</keyword>
<sequence>MRDTVQFTALDVVGRARRQHQNWFDDNEAAINALLVEKNQFHKAYVNCPTTAKKTAFYRSHRLLKNGCGRCRMSK</sequence>
<dbReference type="Proteomes" id="UP000275846">
    <property type="component" value="Unassembled WGS sequence"/>
</dbReference>
<reference evidence="1 2" key="2">
    <citation type="submission" date="2018-11" db="EMBL/GenBank/DDBJ databases">
        <authorList>
            <consortium name="Pathogen Informatics"/>
        </authorList>
    </citation>
    <scope>NUCLEOTIDE SEQUENCE [LARGE SCALE GENOMIC DNA]</scope>
    <source>
        <strain evidence="1 2">NST_G2</strain>
    </source>
</reference>
<evidence type="ECO:0000313" key="1">
    <source>
        <dbReference type="EMBL" id="VDL98460.1"/>
    </source>
</evidence>
<evidence type="ECO:0000313" key="2">
    <source>
        <dbReference type="Proteomes" id="UP000275846"/>
    </source>
</evidence>
<evidence type="ECO:0000313" key="3">
    <source>
        <dbReference type="WBParaSite" id="SSLN_0001252601-mRNA-1"/>
    </source>
</evidence>
<accession>A0A183T6H7</accession>
<dbReference type="OrthoDB" id="6282404at2759"/>
<reference evidence="3" key="1">
    <citation type="submission" date="2016-06" db="UniProtKB">
        <authorList>
            <consortium name="WormBaseParasite"/>
        </authorList>
    </citation>
    <scope>IDENTIFICATION</scope>
</reference>
<dbReference type="AlphaFoldDB" id="A0A183T6H7"/>
<protein>
    <submittedName>
        <fullName evidence="3">N-acetylmuramoyl-L-alanine amidase</fullName>
    </submittedName>
</protein>
<organism evidence="3">
    <name type="scientific">Schistocephalus solidus</name>
    <name type="common">Tapeworm</name>
    <dbReference type="NCBI Taxonomy" id="70667"/>
    <lineage>
        <taxon>Eukaryota</taxon>
        <taxon>Metazoa</taxon>
        <taxon>Spiralia</taxon>
        <taxon>Lophotrochozoa</taxon>
        <taxon>Platyhelminthes</taxon>
        <taxon>Cestoda</taxon>
        <taxon>Eucestoda</taxon>
        <taxon>Diphyllobothriidea</taxon>
        <taxon>Diphyllobothriidae</taxon>
        <taxon>Schistocephalus</taxon>
    </lineage>
</organism>
<gene>
    <name evidence="1" type="ORF">SSLN_LOCUS12075</name>
</gene>
<proteinExistence type="predicted"/>
<dbReference type="WBParaSite" id="SSLN_0001252601-mRNA-1">
    <property type="protein sequence ID" value="SSLN_0001252601-mRNA-1"/>
    <property type="gene ID" value="SSLN_0001252601"/>
</dbReference>